<feature type="compositionally biased region" description="Low complexity" evidence="2">
    <location>
        <begin position="141"/>
        <end position="150"/>
    </location>
</feature>
<feature type="chain" id="PRO_5029054501" description="Cell division coordinator CpoB" evidence="1">
    <location>
        <begin position="24"/>
        <end position="335"/>
    </location>
</feature>
<organism evidence="3 4">
    <name type="scientific">Magnetospirillum aberrantis SpK</name>
    <dbReference type="NCBI Taxonomy" id="908842"/>
    <lineage>
        <taxon>Bacteria</taxon>
        <taxon>Pseudomonadati</taxon>
        <taxon>Pseudomonadota</taxon>
        <taxon>Alphaproteobacteria</taxon>
        <taxon>Rhodospirillales</taxon>
        <taxon>Rhodospirillaceae</taxon>
        <taxon>Magnetospirillum</taxon>
    </lineage>
</organism>
<protein>
    <recommendedName>
        <fullName evidence="1">Cell division coordinator CpoB</fullName>
    </recommendedName>
</protein>
<feature type="region of interest" description="Disordered" evidence="2">
    <location>
        <begin position="135"/>
        <end position="170"/>
    </location>
</feature>
<accession>A0A7C9QS74</accession>
<dbReference type="InterPro" id="IPR034706">
    <property type="entry name" value="CpoB"/>
</dbReference>
<name>A0A7C9QS74_9PROT</name>
<feature type="compositionally biased region" description="Polar residues" evidence="2">
    <location>
        <begin position="48"/>
        <end position="60"/>
    </location>
</feature>
<evidence type="ECO:0000313" key="3">
    <source>
        <dbReference type="EMBL" id="NFV79303.1"/>
    </source>
</evidence>
<evidence type="ECO:0000256" key="1">
    <source>
        <dbReference type="HAMAP-Rule" id="MF_02066"/>
    </source>
</evidence>
<dbReference type="InterPro" id="IPR011990">
    <property type="entry name" value="TPR-like_helical_dom_sf"/>
</dbReference>
<reference evidence="3 4" key="1">
    <citation type="submission" date="2020-02" db="EMBL/GenBank/DDBJ databases">
        <authorList>
            <person name="Dziuba M."/>
            <person name="Kuznetsov B."/>
            <person name="Mardanov A."/>
            <person name="Ravin N."/>
            <person name="Grouzdev D."/>
        </authorList>
    </citation>
    <scope>NUCLEOTIDE SEQUENCE [LARGE SCALE GENOMIC DNA]</scope>
    <source>
        <strain evidence="3 4">SpK</strain>
    </source>
</reference>
<feature type="region of interest" description="Disordered" evidence="2">
    <location>
        <begin position="48"/>
        <end position="84"/>
    </location>
</feature>
<feature type="signal peptide" evidence="1">
    <location>
        <begin position="1"/>
        <end position="23"/>
    </location>
</feature>
<comment type="similarity">
    <text evidence="1">Belongs to the CpoB family.</text>
</comment>
<keyword evidence="1" id="KW-0732">Signal</keyword>
<dbReference type="SUPFAM" id="SSF48452">
    <property type="entry name" value="TPR-like"/>
    <property type="match status" value="1"/>
</dbReference>
<keyword evidence="1" id="KW-0131">Cell cycle</keyword>
<evidence type="ECO:0000313" key="4">
    <source>
        <dbReference type="Proteomes" id="UP000480684"/>
    </source>
</evidence>
<dbReference type="HAMAP" id="MF_02066">
    <property type="entry name" value="CpoB"/>
    <property type="match status" value="1"/>
</dbReference>
<dbReference type="InterPro" id="IPR019734">
    <property type="entry name" value="TPR_rpt"/>
</dbReference>
<keyword evidence="4" id="KW-1185">Reference proteome</keyword>
<dbReference type="Gene3D" id="1.20.5.110">
    <property type="match status" value="1"/>
</dbReference>
<dbReference type="Proteomes" id="UP000480684">
    <property type="component" value="Unassembled WGS sequence"/>
</dbReference>
<proteinExistence type="inferred from homology"/>
<dbReference type="GO" id="GO:0030288">
    <property type="term" value="C:outer membrane-bounded periplasmic space"/>
    <property type="evidence" value="ECO:0007669"/>
    <property type="project" value="UniProtKB-UniRule"/>
</dbReference>
<dbReference type="EMBL" id="JAAIYP010000026">
    <property type="protein sequence ID" value="NFV79303.1"/>
    <property type="molecule type" value="Genomic_DNA"/>
</dbReference>
<gene>
    <name evidence="3" type="primary">ybgF</name>
    <name evidence="1" type="synonym">cpoB</name>
    <name evidence="3" type="ORF">G4223_04165</name>
</gene>
<feature type="coiled-coil region" evidence="1">
    <location>
        <begin position="84"/>
        <end position="125"/>
    </location>
</feature>
<comment type="function">
    <text evidence="1">Mediates coordination of peptidoglycan synthesis and outer membrane constriction during cell division.</text>
</comment>
<comment type="caution">
    <text evidence="3">The sequence shown here is derived from an EMBL/GenBank/DDBJ whole genome shotgun (WGS) entry which is preliminary data.</text>
</comment>
<dbReference type="Pfam" id="PF13174">
    <property type="entry name" value="TPR_6"/>
    <property type="match status" value="2"/>
</dbReference>
<evidence type="ECO:0000256" key="2">
    <source>
        <dbReference type="SAM" id="MobiDB-lite"/>
    </source>
</evidence>
<sequence length="335" mass="35469" precursor="true">MRRIFLVPALALTLSLGAGAAHAQYDNRGVYDRLDRLERDLQTMQLQMSRGTSGGSTVITSPALGGGVATRPAGSEQSLSPGLATRLDERVDQLEDMVRQLTGRIEEAQYKNNQIAKQLERLQADIDLRFKDMQGAGGGAAPAAEGAAAPAPAPAQLSMPAASGGGSDRVVLTPPKGADAPAPVSGGGVLGTMSEKDMKKAQSVPKPTDPQAMYDAAYAAAQAGDYTTAEAGFQEFLSKNPKHALAGNAQYWLGDIAYSKKDFNTAAATFLDGYKKFPKHSKSPDMIYKAGSSFGQMGKTKEACTAFAILFSENPQMPDRVKRAATAEKKKYNCK</sequence>
<dbReference type="Gene3D" id="1.25.40.10">
    <property type="entry name" value="Tetratricopeptide repeat domain"/>
    <property type="match status" value="1"/>
</dbReference>
<dbReference type="GO" id="GO:0043093">
    <property type="term" value="P:FtsZ-dependent cytokinesis"/>
    <property type="evidence" value="ECO:0007669"/>
    <property type="project" value="UniProtKB-UniRule"/>
</dbReference>
<comment type="subcellular location">
    <subcellularLocation>
        <location evidence="1">Periplasm</location>
    </subcellularLocation>
</comment>
<dbReference type="NCBIfam" id="TIGR02795">
    <property type="entry name" value="tol_pal_ybgF"/>
    <property type="match status" value="1"/>
</dbReference>
<dbReference type="RefSeq" id="WP_163675433.1">
    <property type="nucleotide sequence ID" value="NZ_JAAIYP010000026.1"/>
</dbReference>
<keyword evidence="1" id="KW-0574">Periplasm</keyword>
<dbReference type="InterPro" id="IPR014162">
    <property type="entry name" value="CpoB_C"/>
</dbReference>
<keyword evidence="1" id="KW-0132">Cell division</keyword>
<dbReference type="AlphaFoldDB" id="A0A7C9QS74"/>
<keyword evidence="1" id="KW-0175">Coiled coil</keyword>